<dbReference type="AlphaFoldDB" id="A0A7J5U5U6"/>
<feature type="transmembrane region" description="Helical" evidence="1">
    <location>
        <begin position="238"/>
        <end position="257"/>
    </location>
</feature>
<accession>A0A7J5U5U6</accession>
<dbReference type="PANTHER" id="PTHR43685">
    <property type="entry name" value="GLYCOSYLTRANSFERASE"/>
    <property type="match status" value="1"/>
</dbReference>
<dbReference type="Gene3D" id="3.90.550.10">
    <property type="entry name" value="Spore Coat Polysaccharide Biosynthesis Protein SpsA, Chain A"/>
    <property type="match status" value="1"/>
</dbReference>
<sequence length="322" mass="35380">MTPLISVVIPTFRRPHLLQRCLNALGKQTFAHDAFEVLVVDDGNELATADLVDAAADATGLAIRYLPQVQRRGPAAARNRGWQAAEGCIIAFTDDDCIPQPGWLAAANAGFEAGATVLTGRVIMPLPDRPTAHDRTTALLESAEFVTANCFCMRSALERVGGFDESFDLAWREDSALQFALLEAGISIEPCPDAVIVHPLEPARWEAPLRNERKNQYDALLYKRYPHLFRKRIPQYRGLVVAYYGAVGSAVLTAGGVAVNNRALVRAGGLSWLVLTAFLTAQRQAGQPVAQLPRNALISAVTPFLSVYWRLYGSVKHRVWFW</sequence>
<evidence type="ECO:0000256" key="1">
    <source>
        <dbReference type="SAM" id="Phobius"/>
    </source>
</evidence>
<evidence type="ECO:0000313" key="3">
    <source>
        <dbReference type="EMBL" id="KAB7733219.1"/>
    </source>
</evidence>
<protein>
    <submittedName>
        <fullName evidence="3">Glycosyltransferase</fullName>
    </submittedName>
</protein>
<organism evidence="3 4">
    <name type="scientific">Rudanella paleaurantiibacter</name>
    <dbReference type="NCBI Taxonomy" id="2614655"/>
    <lineage>
        <taxon>Bacteria</taxon>
        <taxon>Pseudomonadati</taxon>
        <taxon>Bacteroidota</taxon>
        <taxon>Cytophagia</taxon>
        <taxon>Cytophagales</taxon>
        <taxon>Cytophagaceae</taxon>
        <taxon>Rudanella</taxon>
    </lineage>
</organism>
<dbReference type="RefSeq" id="WP_152123058.1">
    <property type="nucleotide sequence ID" value="NZ_WELI01000001.1"/>
</dbReference>
<evidence type="ECO:0000313" key="4">
    <source>
        <dbReference type="Proteomes" id="UP000488299"/>
    </source>
</evidence>
<dbReference type="InterPro" id="IPR029044">
    <property type="entry name" value="Nucleotide-diphossugar_trans"/>
</dbReference>
<dbReference type="CDD" id="cd00761">
    <property type="entry name" value="Glyco_tranf_GTA_type"/>
    <property type="match status" value="1"/>
</dbReference>
<feature type="domain" description="Glycosyltransferase 2-like" evidence="2">
    <location>
        <begin position="6"/>
        <end position="125"/>
    </location>
</feature>
<dbReference type="SUPFAM" id="SSF53448">
    <property type="entry name" value="Nucleotide-diphospho-sugar transferases"/>
    <property type="match status" value="1"/>
</dbReference>
<keyword evidence="4" id="KW-1185">Reference proteome</keyword>
<dbReference type="Pfam" id="PF00535">
    <property type="entry name" value="Glycos_transf_2"/>
    <property type="match status" value="1"/>
</dbReference>
<evidence type="ECO:0000259" key="2">
    <source>
        <dbReference type="Pfam" id="PF00535"/>
    </source>
</evidence>
<name>A0A7J5U5U6_9BACT</name>
<reference evidence="3 4" key="1">
    <citation type="submission" date="2019-10" db="EMBL/GenBank/DDBJ databases">
        <title>Rudanella paleaurantiibacter sp. nov., isolated from sludge.</title>
        <authorList>
            <person name="Xu S.Q."/>
        </authorList>
    </citation>
    <scope>NUCLEOTIDE SEQUENCE [LARGE SCALE GENOMIC DNA]</scope>
    <source>
        <strain evidence="3 4">HX-22-17</strain>
    </source>
</reference>
<dbReference type="InterPro" id="IPR050834">
    <property type="entry name" value="Glycosyltransf_2"/>
</dbReference>
<dbReference type="PANTHER" id="PTHR43685:SF3">
    <property type="entry name" value="SLR2126 PROTEIN"/>
    <property type="match status" value="1"/>
</dbReference>
<keyword evidence="1" id="KW-0472">Membrane</keyword>
<dbReference type="EMBL" id="WELI01000001">
    <property type="protein sequence ID" value="KAB7733219.1"/>
    <property type="molecule type" value="Genomic_DNA"/>
</dbReference>
<comment type="caution">
    <text evidence="3">The sequence shown here is derived from an EMBL/GenBank/DDBJ whole genome shotgun (WGS) entry which is preliminary data.</text>
</comment>
<keyword evidence="3" id="KW-0808">Transferase</keyword>
<dbReference type="GO" id="GO:0016740">
    <property type="term" value="F:transferase activity"/>
    <property type="evidence" value="ECO:0007669"/>
    <property type="project" value="UniProtKB-KW"/>
</dbReference>
<keyword evidence="1" id="KW-0812">Transmembrane</keyword>
<dbReference type="Proteomes" id="UP000488299">
    <property type="component" value="Unassembled WGS sequence"/>
</dbReference>
<gene>
    <name evidence="3" type="ORF">F5984_04635</name>
</gene>
<keyword evidence="1" id="KW-1133">Transmembrane helix</keyword>
<proteinExistence type="predicted"/>
<dbReference type="InterPro" id="IPR001173">
    <property type="entry name" value="Glyco_trans_2-like"/>
</dbReference>